<feature type="transmembrane region" description="Helical" evidence="1">
    <location>
        <begin position="177"/>
        <end position="195"/>
    </location>
</feature>
<evidence type="ECO:0000313" key="4">
    <source>
        <dbReference type="Proteomes" id="UP000283509"/>
    </source>
</evidence>
<dbReference type="AlphaFoldDB" id="A0A3R7QK24"/>
<keyword evidence="1" id="KW-0812">Transmembrane</keyword>
<keyword evidence="1" id="KW-0472">Membrane</keyword>
<organism evidence="3 4">
    <name type="scientific">Penaeus vannamei</name>
    <name type="common">Whiteleg shrimp</name>
    <name type="synonym">Litopenaeus vannamei</name>
    <dbReference type="NCBI Taxonomy" id="6689"/>
    <lineage>
        <taxon>Eukaryota</taxon>
        <taxon>Metazoa</taxon>
        <taxon>Ecdysozoa</taxon>
        <taxon>Arthropoda</taxon>
        <taxon>Crustacea</taxon>
        <taxon>Multicrustacea</taxon>
        <taxon>Malacostraca</taxon>
        <taxon>Eumalacostraca</taxon>
        <taxon>Eucarida</taxon>
        <taxon>Decapoda</taxon>
        <taxon>Dendrobranchiata</taxon>
        <taxon>Penaeoidea</taxon>
        <taxon>Penaeidae</taxon>
        <taxon>Penaeus</taxon>
    </lineage>
</organism>
<comment type="caution">
    <text evidence="3">The sequence shown here is derived from an EMBL/GenBank/DDBJ whole genome shotgun (WGS) entry which is preliminary data.</text>
</comment>
<sequence length="375" mass="41006">MKHYFPLSALLTLLFSASPSVPSTLSPISPLPFLPFALSLVPSLFPPLLFLPLNPHFSSSPSIPSTLSPISPLPFLPFALVPSLIPPPSLSTLLNPHFSSSPSILSTLSPNSPLLLPLLSPECSEEAASRDSFRLPRTPLSRRSLDPSGHIFSVHLAHLSSLYNFLFFPFFLSSYLLVPPILWVFVILLLLFLVFPPPPSTITSPSPVFPPPPSTITSPSPFFLICVFRTPYSPSSFPSPFLLLYSRLPPSSSSLFYFHLWFPLTFLWPGQVSHFARLSSSSDVSLRGRQTVISPRDVLTAPPAIYPSTRADDPRFVRAPVPTPRMGHALSHAHAALSPPPLPPPYTTPKSRPFPPSLPQYIPGIPNPFFFAGDA</sequence>
<reference evidence="3 4" key="1">
    <citation type="submission" date="2018-04" db="EMBL/GenBank/DDBJ databases">
        <authorList>
            <person name="Zhang X."/>
            <person name="Yuan J."/>
            <person name="Li F."/>
            <person name="Xiang J."/>
        </authorList>
    </citation>
    <scope>NUCLEOTIDE SEQUENCE [LARGE SCALE GENOMIC DNA]</scope>
    <source>
        <tissue evidence="3">Muscle</tissue>
    </source>
</reference>
<feature type="signal peptide" evidence="2">
    <location>
        <begin position="1"/>
        <end position="22"/>
    </location>
</feature>
<evidence type="ECO:0000256" key="1">
    <source>
        <dbReference type="SAM" id="Phobius"/>
    </source>
</evidence>
<name>A0A3R7QK24_PENVA</name>
<keyword evidence="1" id="KW-1133">Transmembrane helix</keyword>
<evidence type="ECO:0000313" key="3">
    <source>
        <dbReference type="EMBL" id="ROT69971.1"/>
    </source>
</evidence>
<proteinExistence type="predicted"/>
<feature type="chain" id="PRO_5018669148" evidence="2">
    <location>
        <begin position="23"/>
        <end position="375"/>
    </location>
</feature>
<keyword evidence="2" id="KW-0732">Signal</keyword>
<protein>
    <submittedName>
        <fullName evidence="3">Uncharacterized protein</fullName>
    </submittedName>
</protein>
<evidence type="ECO:0000256" key="2">
    <source>
        <dbReference type="SAM" id="SignalP"/>
    </source>
</evidence>
<reference evidence="3 4" key="2">
    <citation type="submission" date="2019-01" db="EMBL/GenBank/DDBJ databases">
        <title>The decoding of complex shrimp genome reveals the adaptation for benthos swimmer, frequently molting mechanism and breeding impact on genome.</title>
        <authorList>
            <person name="Sun Y."/>
            <person name="Gao Y."/>
            <person name="Yu Y."/>
        </authorList>
    </citation>
    <scope>NUCLEOTIDE SEQUENCE [LARGE SCALE GENOMIC DNA]</scope>
    <source>
        <tissue evidence="3">Muscle</tissue>
    </source>
</reference>
<gene>
    <name evidence="3" type="ORF">C7M84_011767</name>
</gene>
<keyword evidence="4" id="KW-1185">Reference proteome</keyword>
<accession>A0A3R7QK24</accession>
<dbReference type="EMBL" id="QCYY01002487">
    <property type="protein sequence ID" value="ROT69971.1"/>
    <property type="molecule type" value="Genomic_DNA"/>
</dbReference>
<dbReference type="Proteomes" id="UP000283509">
    <property type="component" value="Unassembled WGS sequence"/>
</dbReference>